<dbReference type="EMBL" id="RJKX01000015">
    <property type="protein sequence ID" value="ROP84280.1"/>
    <property type="molecule type" value="Genomic_DNA"/>
</dbReference>
<dbReference type="Proteomes" id="UP000278222">
    <property type="component" value="Unassembled WGS sequence"/>
</dbReference>
<protein>
    <submittedName>
        <fullName evidence="8">Drug/metabolite transporter (DMT)-like permease</fullName>
    </submittedName>
</protein>
<feature type="domain" description="EamA" evidence="7">
    <location>
        <begin position="20"/>
        <end position="151"/>
    </location>
</feature>
<evidence type="ECO:0000259" key="7">
    <source>
        <dbReference type="Pfam" id="PF00892"/>
    </source>
</evidence>
<dbReference type="RefSeq" id="WP_170216575.1">
    <property type="nucleotide sequence ID" value="NZ_AP019700.1"/>
</dbReference>
<evidence type="ECO:0000256" key="1">
    <source>
        <dbReference type="ARBA" id="ARBA00004141"/>
    </source>
</evidence>
<evidence type="ECO:0000256" key="3">
    <source>
        <dbReference type="ARBA" id="ARBA00022692"/>
    </source>
</evidence>
<comment type="similarity">
    <text evidence="2">Belongs to the drug/metabolite transporter (DMT) superfamily. 10 TMS drug/metabolite exporter (DME) (TC 2.A.7.3) family.</text>
</comment>
<feature type="transmembrane region" description="Helical" evidence="6">
    <location>
        <begin position="248"/>
        <end position="268"/>
    </location>
</feature>
<feature type="transmembrane region" description="Helical" evidence="6">
    <location>
        <begin position="83"/>
        <end position="102"/>
    </location>
</feature>
<dbReference type="InterPro" id="IPR000620">
    <property type="entry name" value="EamA_dom"/>
</dbReference>
<dbReference type="GO" id="GO:0016020">
    <property type="term" value="C:membrane"/>
    <property type="evidence" value="ECO:0007669"/>
    <property type="project" value="UniProtKB-SubCell"/>
</dbReference>
<dbReference type="AlphaFoldDB" id="A0A3N1L024"/>
<comment type="caution">
    <text evidence="8">The sequence shown here is derived from an EMBL/GenBank/DDBJ whole genome shotgun (WGS) entry which is preliminary data.</text>
</comment>
<dbReference type="PANTHER" id="PTHR22911:SF6">
    <property type="entry name" value="SOLUTE CARRIER FAMILY 35 MEMBER G1"/>
    <property type="match status" value="1"/>
</dbReference>
<feature type="transmembrane region" description="Helical" evidence="6">
    <location>
        <begin position="137"/>
        <end position="155"/>
    </location>
</feature>
<feature type="domain" description="EamA" evidence="7">
    <location>
        <begin position="161"/>
        <end position="285"/>
    </location>
</feature>
<feature type="transmembrane region" description="Helical" evidence="6">
    <location>
        <begin position="108"/>
        <end position="128"/>
    </location>
</feature>
<dbReference type="InterPro" id="IPR037185">
    <property type="entry name" value="EmrE-like"/>
</dbReference>
<feature type="transmembrane region" description="Helical" evidence="6">
    <location>
        <begin position="218"/>
        <end position="236"/>
    </location>
</feature>
<dbReference type="PROSITE" id="PS51257">
    <property type="entry name" value="PROKAR_LIPOPROTEIN"/>
    <property type="match status" value="1"/>
</dbReference>
<organism evidence="8 9">
    <name type="scientific">Stella humosa</name>
    <dbReference type="NCBI Taxonomy" id="94"/>
    <lineage>
        <taxon>Bacteria</taxon>
        <taxon>Pseudomonadati</taxon>
        <taxon>Pseudomonadota</taxon>
        <taxon>Alphaproteobacteria</taxon>
        <taxon>Rhodospirillales</taxon>
        <taxon>Stellaceae</taxon>
        <taxon>Stella</taxon>
    </lineage>
</organism>
<feature type="transmembrane region" description="Helical" evidence="6">
    <location>
        <begin position="53"/>
        <end position="71"/>
    </location>
</feature>
<dbReference type="SUPFAM" id="SSF103481">
    <property type="entry name" value="Multidrug resistance efflux transporter EmrE"/>
    <property type="match status" value="2"/>
</dbReference>
<gene>
    <name evidence="8" type="ORF">EDC65_3630</name>
</gene>
<proteinExistence type="inferred from homology"/>
<dbReference type="PANTHER" id="PTHR22911">
    <property type="entry name" value="ACYL-MALONYL CONDENSING ENZYME-RELATED"/>
    <property type="match status" value="1"/>
</dbReference>
<accession>A0A3N1L024</accession>
<keyword evidence="9" id="KW-1185">Reference proteome</keyword>
<keyword evidence="4 6" id="KW-1133">Transmembrane helix</keyword>
<evidence type="ECO:0000256" key="5">
    <source>
        <dbReference type="ARBA" id="ARBA00023136"/>
    </source>
</evidence>
<feature type="transmembrane region" description="Helical" evidence="6">
    <location>
        <begin position="274"/>
        <end position="290"/>
    </location>
</feature>
<evidence type="ECO:0000256" key="6">
    <source>
        <dbReference type="SAM" id="Phobius"/>
    </source>
</evidence>
<name>A0A3N1L024_9PROT</name>
<feature type="transmembrane region" description="Helical" evidence="6">
    <location>
        <begin position="21"/>
        <end position="41"/>
    </location>
</feature>
<feature type="transmembrane region" description="Helical" evidence="6">
    <location>
        <begin position="161"/>
        <end position="179"/>
    </location>
</feature>
<evidence type="ECO:0000256" key="4">
    <source>
        <dbReference type="ARBA" id="ARBA00022989"/>
    </source>
</evidence>
<evidence type="ECO:0000313" key="9">
    <source>
        <dbReference type="Proteomes" id="UP000278222"/>
    </source>
</evidence>
<evidence type="ECO:0000313" key="8">
    <source>
        <dbReference type="EMBL" id="ROP84280.1"/>
    </source>
</evidence>
<feature type="transmembrane region" description="Helical" evidence="6">
    <location>
        <begin position="191"/>
        <end position="212"/>
    </location>
</feature>
<reference evidence="8 9" key="1">
    <citation type="submission" date="2018-11" db="EMBL/GenBank/DDBJ databases">
        <title>Genomic Encyclopedia of Type Strains, Phase IV (KMG-IV): sequencing the most valuable type-strain genomes for metagenomic binning, comparative biology and taxonomic classification.</title>
        <authorList>
            <person name="Goeker M."/>
        </authorList>
    </citation>
    <scope>NUCLEOTIDE SEQUENCE [LARGE SCALE GENOMIC DNA]</scope>
    <source>
        <strain evidence="8 9">DSM 5900</strain>
    </source>
</reference>
<keyword evidence="5 6" id="KW-0472">Membrane</keyword>
<comment type="subcellular location">
    <subcellularLocation>
        <location evidence="1">Membrane</location>
        <topology evidence="1">Multi-pass membrane protein</topology>
    </subcellularLocation>
</comment>
<dbReference type="Pfam" id="PF00892">
    <property type="entry name" value="EamA"/>
    <property type="match status" value="2"/>
</dbReference>
<evidence type="ECO:0000256" key="2">
    <source>
        <dbReference type="ARBA" id="ARBA00009853"/>
    </source>
</evidence>
<keyword evidence="3 6" id="KW-0812">Transmembrane</keyword>
<sequence>MPLKRQFDHWMNDLPPPIQGAIWMLIAAILFSCLNTLIRWLTAERGLPPFQAAFFRIFFGLLFMVPLMIRGGRAGLGRHNPLYLRRAVVGVLGMLASFYSIAHLPLATSTALSFTAPMFTTVLAVFFLGEVVRMRRWSAIIVGFLGAVVILRPGWTPLDAGMIAALLSAASSALNTIVIKQLSRTEPANAIVTWMALYYTPFLLIPALFVWEWPAWDMWPWIIAMGAMGSLGHMALTRSFTVADATVVMNFDYLRLPFSALLGLIFFAEWPDEYTFLGAAIIGLSGLYIAHREAKVSRVRAATTASATVPRSRP</sequence>